<comment type="caution">
    <text evidence="2">The sequence shown here is derived from an EMBL/GenBank/DDBJ whole genome shotgun (WGS) entry which is preliminary data.</text>
</comment>
<dbReference type="PANTHER" id="PTHR15020">
    <property type="entry name" value="FLAVIN REDUCTASE-RELATED"/>
    <property type="match status" value="1"/>
</dbReference>
<dbReference type="SUPFAM" id="SSF51735">
    <property type="entry name" value="NAD(P)-binding Rossmann-fold domains"/>
    <property type="match status" value="1"/>
</dbReference>
<dbReference type="PATRIC" id="fig|1629.5.peg.78"/>
<name>A0A0R2H9I5_WEIVI</name>
<dbReference type="EMBL" id="JQBM01000001">
    <property type="protein sequence ID" value="KRN46812.1"/>
    <property type="molecule type" value="Genomic_DNA"/>
</dbReference>
<dbReference type="InterPro" id="IPR036291">
    <property type="entry name" value="NAD(P)-bd_dom_sf"/>
</dbReference>
<dbReference type="OrthoDB" id="9785372at2"/>
<evidence type="ECO:0000313" key="3">
    <source>
        <dbReference type="Proteomes" id="UP000051992"/>
    </source>
</evidence>
<organism evidence="2 3">
    <name type="scientific">Weissella viridescens</name>
    <name type="common">Lactobacillus viridescens</name>
    <dbReference type="NCBI Taxonomy" id="1629"/>
    <lineage>
        <taxon>Bacteria</taxon>
        <taxon>Bacillati</taxon>
        <taxon>Bacillota</taxon>
        <taxon>Bacilli</taxon>
        <taxon>Lactobacillales</taxon>
        <taxon>Lactobacillaceae</taxon>
        <taxon>Weissella</taxon>
    </lineage>
</organism>
<gene>
    <name evidence="2" type="ORF">IV50_GL000075</name>
</gene>
<reference evidence="2 3" key="1">
    <citation type="journal article" date="2015" name="Genome Announc.">
        <title>Expanding the biotechnology potential of lactobacilli through comparative genomics of 213 strains and associated genera.</title>
        <authorList>
            <person name="Sun Z."/>
            <person name="Harris H.M."/>
            <person name="McCann A."/>
            <person name="Guo C."/>
            <person name="Argimon S."/>
            <person name="Zhang W."/>
            <person name="Yang X."/>
            <person name="Jeffery I.B."/>
            <person name="Cooney J.C."/>
            <person name="Kagawa T.F."/>
            <person name="Liu W."/>
            <person name="Song Y."/>
            <person name="Salvetti E."/>
            <person name="Wrobel A."/>
            <person name="Rasinkangas P."/>
            <person name="Parkhill J."/>
            <person name="Rea M.C."/>
            <person name="O'Sullivan O."/>
            <person name="Ritari J."/>
            <person name="Douillard F.P."/>
            <person name="Paul Ross R."/>
            <person name="Yang R."/>
            <person name="Briner A.E."/>
            <person name="Felis G.E."/>
            <person name="de Vos W.M."/>
            <person name="Barrangou R."/>
            <person name="Klaenhammer T.R."/>
            <person name="Caufield P.W."/>
            <person name="Cui Y."/>
            <person name="Zhang H."/>
            <person name="O'Toole P.W."/>
        </authorList>
    </citation>
    <scope>NUCLEOTIDE SEQUENCE [LARGE SCALE GENOMIC DNA]</scope>
    <source>
        <strain evidence="2 3">DSM 20410</strain>
    </source>
</reference>
<dbReference type="Gene3D" id="3.40.50.720">
    <property type="entry name" value="NAD(P)-binding Rossmann-like Domain"/>
    <property type="match status" value="1"/>
</dbReference>
<sequence>MTKEILVVGATGRVGQRVMRLLQNNVAYHVVGTSSHPTAESPLIKLDLHDNFESIRQVVAQFDIVFFTAGSRGKDLLQVDLNGNIKIAQAAEQVGVERFVQLSSIKSLNQKGWSTPKAGDLTDYNIARHFADQMITQSKLDYTIVQAGSLLETEPTHKINVYSIGEMGQRVNLDETQNRGNTLDDVAHVLTETLNYPNLAQRVIEIENGDMPITEALSQI</sequence>
<dbReference type="PANTHER" id="PTHR15020:SF50">
    <property type="entry name" value="UPF0659 PROTEIN YMR090W"/>
    <property type="match status" value="1"/>
</dbReference>
<feature type="domain" description="NAD(P)-binding" evidence="1">
    <location>
        <begin position="9"/>
        <end position="196"/>
    </location>
</feature>
<accession>A0A0R2H9I5</accession>
<dbReference type="Pfam" id="PF13460">
    <property type="entry name" value="NAD_binding_10"/>
    <property type="match status" value="1"/>
</dbReference>
<dbReference type="RefSeq" id="WP_057743461.1">
    <property type="nucleotide sequence ID" value="NZ_BJLU01000001.1"/>
</dbReference>
<proteinExistence type="predicted"/>
<evidence type="ECO:0000259" key="1">
    <source>
        <dbReference type="Pfam" id="PF13460"/>
    </source>
</evidence>
<evidence type="ECO:0000313" key="2">
    <source>
        <dbReference type="EMBL" id="KRN46812.1"/>
    </source>
</evidence>
<protein>
    <submittedName>
        <fullName evidence="2">Flavin reductase</fullName>
    </submittedName>
</protein>
<dbReference type="Proteomes" id="UP000051992">
    <property type="component" value="Unassembled WGS sequence"/>
</dbReference>
<dbReference type="AlphaFoldDB" id="A0A0R2H9I5"/>
<keyword evidence="3" id="KW-1185">Reference proteome</keyword>
<dbReference type="InterPro" id="IPR016040">
    <property type="entry name" value="NAD(P)-bd_dom"/>
</dbReference>